<name>A0A7W7T3D8_9PSEU</name>
<feature type="chain" id="PRO_5030657543" evidence="1">
    <location>
        <begin position="25"/>
        <end position="375"/>
    </location>
</feature>
<gene>
    <name evidence="2" type="ORF">F4559_002890</name>
</gene>
<dbReference type="EMBL" id="JACHJS010000001">
    <property type="protein sequence ID" value="MBB4965531.1"/>
    <property type="molecule type" value="Genomic_DNA"/>
</dbReference>
<proteinExistence type="predicted"/>
<organism evidence="2 3">
    <name type="scientific">Saccharothrix violaceirubra</name>
    <dbReference type="NCBI Taxonomy" id="413306"/>
    <lineage>
        <taxon>Bacteria</taxon>
        <taxon>Bacillati</taxon>
        <taxon>Actinomycetota</taxon>
        <taxon>Actinomycetes</taxon>
        <taxon>Pseudonocardiales</taxon>
        <taxon>Pseudonocardiaceae</taxon>
        <taxon>Saccharothrix</taxon>
    </lineage>
</organism>
<feature type="signal peptide" evidence="1">
    <location>
        <begin position="1"/>
        <end position="24"/>
    </location>
</feature>
<dbReference type="RefSeq" id="WP_184669116.1">
    <property type="nucleotide sequence ID" value="NZ_BAABAI010000029.1"/>
</dbReference>
<protein>
    <submittedName>
        <fullName evidence="2">Putative HAF family extracellular repeat protein</fullName>
    </submittedName>
</protein>
<dbReference type="Proteomes" id="UP000542674">
    <property type="component" value="Unassembled WGS sequence"/>
</dbReference>
<dbReference type="NCBIfam" id="TIGR02913">
    <property type="entry name" value="HAF_rpt"/>
    <property type="match status" value="1"/>
</dbReference>
<dbReference type="InterPro" id="IPR014262">
    <property type="entry name" value="HAF_rpt"/>
</dbReference>
<evidence type="ECO:0000313" key="2">
    <source>
        <dbReference type="EMBL" id="MBB4965531.1"/>
    </source>
</evidence>
<sequence length="375" mass="38152">MRRPPTLAAAVVLVLTAFPVPASASATVVDLGVLPGGDASRANAIDPAGTVVGHSTTTGGAVHAASWAADGRIADLGTLPGDTSSTADGISDTGIVFGHSYTDDGPTHAVRWVGGVIEELRPLPGHVKTVANAINARGTVVGVSVGTDYTDQHAVAWDRSGRTIALPALPGDPASAAISVNDAGVIVGHSGPYTAINDQHPLVWAPDGRVTRLSHEGADHGIAVGVNNAGTVAATIVDRDNHLNVVRFAPDGRGSHLGTDVEASAIGEDGTVLGSRSDLGRLYGARWRAGSTEAEFLSHTYRIAAVNRSGIAVGGTKSGPRGSRPMLWTLDENPSVDLPTLGGGKGIASDVDDRGTAVGSSPLRGGAWRAVKWQF</sequence>
<keyword evidence="1" id="KW-0732">Signal</keyword>
<keyword evidence="3" id="KW-1185">Reference proteome</keyword>
<dbReference type="AlphaFoldDB" id="A0A7W7T3D8"/>
<accession>A0A7W7T3D8</accession>
<evidence type="ECO:0000256" key="1">
    <source>
        <dbReference type="SAM" id="SignalP"/>
    </source>
</evidence>
<evidence type="ECO:0000313" key="3">
    <source>
        <dbReference type="Proteomes" id="UP000542674"/>
    </source>
</evidence>
<reference evidence="2 3" key="1">
    <citation type="submission" date="2020-08" db="EMBL/GenBank/DDBJ databases">
        <title>Sequencing the genomes of 1000 actinobacteria strains.</title>
        <authorList>
            <person name="Klenk H.-P."/>
        </authorList>
    </citation>
    <scope>NUCLEOTIDE SEQUENCE [LARGE SCALE GENOMIC DNA]</scope>
    <source>
        <strain evidence="2 3">DSM 45084</strain>
    </source>
</reference>
<comment type="caution">
    <text evidence="2">The sequence shown here is derived from an EMBL/GenBank/DDBJ whole genome shotgun (WGS) entry which is preliminary data.</text>
</comment>